<proteinExistence type="predicted"/>
<comment type="caution">
    <text evidence="1">The sequence shown here is derived from an EMBL/GenBank/DDBJ whole genome shotgun (WGS) entry which is preliminary data.</text>
</comment>
<evidence type="ECO:0000313" key="1">
    <source>
        <dbReference type="EMBL" id="PQQ21897.1"/>
    </source>
</evidence>
<organism evidence="1 2">
    <name type="scientific">Prunus yedoensis var. nudiflora</name>
    <dbReference type="NCBI Taxonomy" id="2094558"/>
    <lineage>
        <taxon>Eukaryota</taxon>
        <taxon>Viridiplantae</taxon>
        <taxon>Streptophyta</taxon>
        <taxon>Embryophyta</taxon>
        <taxon>Tracheophyta</taxon>
        <taxon>Spermatophyta</taxon>
        <taxon>Magnoliopsida</taxon>
        <taxon>eudicotyledons</taxon>
        <taxon>Gunneridae</taxon>
        <taxon>Pentapetalae</taxon>
        <taxon>rosids</taxon>
        <taxon>fabids</taxon>
        <taxon>Rosales</taxon>
        <taxon>Rosaceae</taxon>
        <taxon>Amygdaloideae</taxon>
        <taxon>Amygdaleae</taxon>
        <taxon>Prunus</taxon>
    </lineage>
</organism>
<keyword evidence="2" id="KW-1185">Reference proteome</keyword>
<dbReference type="EMBL" id="PJQY01000003">
    <property type="protein sequence ID" value="PQQ21897.1"/>
    <property type="molecule type" value="Genomic_DNA"/>
</dbReference>
<dbReference type="Proteomes" id="UP000250321">
    <property type="component" value="Unassembled WGS sequence"/>
</dbReference>
<gene>
    <name evidence="1" type="ORF">Pyn_38315</name>
</gene>
<dbReference type="AlphaFoldDB" id="A0A314ZUL8"/>
<evidence type="ECO:0000313" key="2">
    <source>
        <dbReference type="Proteomes" id="UP000250321"/>
    </source>
</evidence>
<sequence>MTAHAIFVKKLETKRWSGFQHLSDLHVQQLESNLVGICGELCVCRTVPLQGHEKEERLASLPMLVVVLFWCINVPSLVEDFEGAQDNLHGFFMHAAVGPNSLVI</sequence>
<accession>A0A314ZUL8</accession>
<protein>
    <submittedName>
        <fullName evidence="1">Uncharacterized protein</fullName>
    </submittedName>
</protein>
<reference evidence="1 2" key="1">
    <citation type="submission" date="2018-02" db="EMBL/GenBank/DDBJ databases">
        <title>Draft genome of wild Prunus yedoensis var. nudiflora.</title>
        <authorList>
            <person name="Baek S."/>
            <person name="Kim J.-H."/>
            <person name="Choi K."/>
            <person name="Kim G.-B."/>
            <person name="Cho A."/>
            <person name="Jang H."/>
            <person name="Shin C.-H."/>
            <person name="Yu H.-J."/>
            <person name="Mun J.-H."/>
        </authorList>
    </citation>
    <scope>NUCLEOTIDE SEQUENCE [LARGE SCALE GENOMIC DNA]</scope>
    <source>
        <strain evidence="2">cv. Jeju island</strain>
        <tissue evidence="1">Leaf</tissue>
    </source>
</reference>
<name>A0A314ZUL8_PRUYE</name>